<evidence type="ECO:0000313" key="1">
    <source>
        <dbReference type="EMBL" id="OHB09352.1"/>
    </source>
</evidence>
<name>A0A1G2UJK3_9BACT</name>
<evidence type="ECO:0000313" key="2">
    <source>
        <dbReference type="Proteomes" id="UP000177096"/>
    </source>
</evidence>
<reference evidence="1 2" key="1">
    <citation type="journal article" date="2016" name="Nat. Commun.">
        <title>Thousands of microbial genomes shed light on interconnected biogeochemical processes in an aquifer system.</title>
        <authorList>
            <person name="Anantharaman K."/>
            <person name="Brown C.T."/>
            <person name="Hug L.A."/>
            <person name="Sharon I."/>
            <person name="Castelle C.J."/>
            <person name="Probst A.J."/>
            <person name="Thomas B.C."/>
            <person name="Singh A."/>
            <person name="Wilkins M.J."/>
            <person name="Karaoz U."/>
            <person name="Brodie E.L."/>
            <person name="Williams K.H."/>
            <person name="Hubbard S.S."/>
            <person name="Banfield J.F."/>
        </authorList>
    </citation>
    <scope>NUCLEOTIDE SEQUENCE [LARGE SCALE GENOMIC DNA]</scope>
</reference>
<protein>
    <recommendedName>
        <fullName evidence="3">Transcriptional regulator</fullName>
    </recommendedName>
</protein>
<organism evidence="1 2">
    <name type="scientific">Candidatus Zambryskibacteria bacterium RIFCSPLOWO2_02_FULL_39_14</name>
    <dbReference type="NCBI Taxonomy" id="1802769"/>
    <lineage>
        <taxon>Bacteria</taxon>
        <taxon>Candidatus Zambryskiibacteriota</taxon>
    </lineage>
</organism>
<proteinExistence type="predicted"/>
<dbReference type="Proteomes" id="UP000177096">
    <property type="component" value="Unassembled WGS sequence"/>
</dbReference>
<comment type="caution">
    <text evidence="1">The sequence shown here is derived from an EMBL/GenBank/DDBJ whole genome shotgun (WGS) entry which is preliminary data.</text>
</comment>
<sequence length="185" mass="21192">MRSVSYIFGGGAKIKIIRLFVFNPNVIFTTTQVASRAKEKQNIARREVRILARAGLIRRRSKGFILDASYSYLPAIENFLIDVTPITEKEIIRKISRAGNIKLILISGLFLHERDSRIDILVVGDHLSQAKLLSIISLIEAEVGKELRYAAFETTDFQYRLSLYDKLIRDILDYKHKKIINKLGI</sequence>
<evidence type="ECO:0008006" key="3">
    <source>
        <dbReference type="Google" id="ProtNLM"/>
    </source>
</evidence>
<dbReference type="EMBL" id="MHWM01000003">
    <property type="protein sequence ID" value="OHB09352.1"/>
    <property type="molecule type" value="Genomic_DNA"/>
</dbReference>
<dbReference type="AlphaFoldDB" id="A0A1G2UJK3"/>
<accession>A0A1G2UJK3</accession>
<gene>
    <name evidence="1" type="ORF">A3I86_02580</name>
</gene>